<feature type="transmembrane region" description="Helical" evidence="1">
    <location>
        <begin position="203"/>
        <end position="224"/>
    </location>
</feature>
<proteinExistence type="predicted"/>
<evidence type="ECO:0000259" key="2">
    <source>
        <dbReference type="Pfam" id="PF06724"/>
    </source>
</evidence>
<feature type="domain" description="DUF1206" evidence="2">
    <location>
        <begin position="28"/>
        <end position="95"/>
    </location>
</feature>
<dbReference type="EMBL" id="NMVO01000016">
    <property type="protein sequence ID" value="OYO10590.1"/>
    <property type="molecule type" value="Genomic_DNA"/>
</dbReference>
<evidence type="ECO:0000313" key="3">
    <source>
        <dbReference type="EMBL" id="OYO10590.1"/>
    </source>
</evidence>
<feature type="domain" description="DUF1206" evidence="2">
    <location>
        <begin position="201"/>
        <end position="268"/>
    </location>
</feature>
<keyword evidence="1" id="KW-0472">Membrane</keyword>
<evidence type="ECO:0000256" key="1">
    <source>
        <dbReference type="SAM" id="Phobius"/>
    </source>
</evidence>
<organism evidence="3 4">
    <name type="scientific">Enemella evansiae</name>
    <dbReference type="NCBI Taxonomy" id="2016499"/>
    <lineage>
        <taxon>Bacteria</taxon>
        <taxon>Bacillati</taxon>
        <taxon>Actinomycetota</taxon>
        <taxon>Actinomycetes</taxon>
        <taxon>Propionibacteriales</taxon>
        <taxon>Propionibacteriaceae</taxon>
        <taxon>Enemella</taxon>
    </lineage>
</organism>
<sequence length="275" mass="28829">MGQSAQEHMHRAGAAVQENRGYQLLVTVGLICYGFIHIVMGWICAQVALGSGGGDTSTKGALSQLVSKPFGNVLMIIVGVGLFALVVWQLIEAIVGYGWLDTKQRVIKKLGSGARALVYAGLGVTALRLALGGQSQDSNAGAKSATGTLMAAPGGQLLVGLLGAVVIGIGVSQIVKGVRRKFVKEDLDGSVPQWATRLGSIGWCIKGLSMALVGVLFGWAAFTFDPQQAAGVDGALKKLGEQPFGMFLLLFMGLGFVAFGVYCFVWSRNARHSKD</sequence>
<dbReference type="Proteomes" id="UP000215896">
    <property type="component" value="Unassembled WGS sequence"/>
</dbReference>
<feature type="transmembrane region" description="Helical" evidence="1">
    <location>
        <begin position="69"/>
        <end position="91"/>
    </location>
</feature>
<dbReference type="InterPro" id="IPR009597">
    <property type="entry name" value="DUF1206"/>
</dbReference>
<name>A0A255G3V2_9ACTN</name>
<feature type="transmembrane region" description="Helical" evidence="1">
    <location>
        <begin position="112"/>
        <end position="131"/>
    </location>
</feature>
<keyword evidence="1" id="KW-1133">Transmembrane helix</keyword>
<comment type="caution">
    <text evidence="3">The sequence shown here is derived from an EMBL/GenBank/DDBJ whole genome shotgun (WGS) entry which is preliminary data.</text>
</comment>
<accession>A0A255G3V2</accession>
<dbReference type="OrthoDB" id="4552598at2"/>
<feature type="domain" description="DUF1206" evidence="2">
    <location>
        <begin position="110"/>
        <end position="180"/>
    </location>
</feature>
<gene>
    <name evidence="3" type="ORF">CGZ94_16415</name>
</gene>
<dbReference type="Pfam" id="PF06724">
    <property type="entry name" value="DUF1206"/>
    <property type="match status" value="3"/>
</dbReference>
<dbReference type="AlphaFoldDB" id="A0A255G3V2"/>
<reference evidence="3 4" key="1">
    <citation type="submission" date="2017-07" db="EMBL/GenBank/DDBJ databases">
        <title>Draft whole genome sequences of clinical Proprionibacteriaceae strains.</title>
        <authorList>
            <person name="Bernier A.-M."/>
            <person name="Bernard K."/>
            <person name="Domingo M.-C."/>
        </authorList>
    </citation>
    <scope>NUCLEOTIDE SEQUENCE [LARGE SCALE GENOMIC DNA]</scope>
    <source>
        <strain evidence="3 4">NML 030167</strain>
    </source>
</reference>
<feature type="transmembrane region" description="Helical" evidence="1">
    <location>
        <begin position="244"/>
        <end position="265"/>
    </location>
</feature>
<keyword evidence="4" id="KW-1185">Reference proteome</keyword>
<protein>
    <recommendedName>
        <fullName evidence="2">DUF1206 domain-containing protein</fullName>
    </recommendedName>
</protein>
<keyword evidence="1" id="KW-0812">Transmembrane</keyword>
<feature type="transmembrane region" description="Helical" evidence="1">
    <location>
        <begin position="151"/>
        <end position="175"/>
    </location>
</feature>
<evidence type="ECO:0000313" key="4">
    <source>
        <dbReference type="Proteomes" id="UP000215896"/>
    </source>
</evidence>
<feature type="transmembrane region" description="Helical" evidence="1">
    <location>
        <begin position="21"/>
        <end position="49"/>
    </location>
</feature>